<dbReference type="Proteomes" id="UP000266441">
    <property type="component" value="Unassembled WGS sequence"/>
</dbReference>
<dbReference type="SMART" id="SM00062">
    <property type="entry name" value="PBPb"/>
    <property type="match status" value="1"/>
</dbReference>
<keyword evidence="8" id="KW-1185">Reference proteome</keyword>
<dbReference type="Gene3D" id="1.10.530.10">
    <property type="match status" value="1"/>
</dbReference>
<evidence type="ECO:0000259" key="6">
    <source>
        <dbReference type="SMART" id="SM00062"/>
    </source>
</evidence>
<dbReference type="InterPro" id="IPR000189">
    <property type="entry name" value="Transglyc_AS"/>
</dbReference>
<dbReference type="InterPro" id="IPR023346">
    <property type="entry name" value="Lysozyme-like_dom_sf"/>
</dbReference>
<comment type="subcellular location">
    <subcellularLocation>
        <location evidence="1">Cell outer membrane</location>
        <topology evidence="1">Peripheral membrane protein</topology>
    </subcellularLocation>
</comment>
<dbReference type="OrthoDB" id="9815002at2"/>
<feature type="signal peptide" evidence="5">
    <location>
        <begin position="1"/>
        <end position="23"/>
    </location>
</feature>
<dbReference type="InterPro" id="IPR001638">
    <property type="entry name" value="Solute-binding_3/MltF_N"/>
</dbReference>
<dbReference type="Pfam" id="PF00497">
    <property type="entry name" value="SBP_bac_3"/>
    <property type="match status" value="1"/>
</dbReference>
<keyword evidence="4" id="KW-0998">Cell outer membrane</keyword>
<comment type="caution">
    <text evidence="7">The sequence shown here is derived from an EMBL/GenBank/DDBJ whole genome shotgun (WGS) entry which is preliminary data.</text>
</comment>
<name>A0A399CZ97_9BACT</name>
<reference evidence="7 8" key="1">
    <citation type="journal article" date="2015" name="Int. J. Syst. Evol. Microbiol.">
        <title>Mariniphaga sediminis sp. nov., isolated from coastal sediment.</title>
        <authorList>
            <person name="Wang F.Q."/>
            <person name="Shen Q.Y."/>
            <person name="Chen G.J."/>
            <person name="Du Z.J."/>
        </authorList>
    </citation>
    <scope>NUCLEOTIDE SEQUENCE [LARGE SCALE GENOMIC DNA]</scope>
    <source>
        <strain evidence="7 8">SY21</strain>
    </source>
</reference>
<dbReference type="AlphaFoldDB" id="A0A399CZ97"/>
<proteinExistence type="inferred from homology"/>
<gene>
    <name evidence="7" type="ORF">D1164_11910</name>
</gene>
<evidence type="ECO:0000256" key="3">
    <source>
        <dbReference type="ARBA" id="ARBA00022729"/>
    </source>
</evidence>
<evidence type="ECO:0000256" key="2">
    <source>
        <dbReference type="ARBA" id="ARBA00007734"/>
    </source>
</evidence>
<feature type="domain" description="Solute-binding protein family 3/N-terminal" evidence="6">
    <location>
        <begin position="49"/>
        <end position="286"/>
    </location>
</feature>
<dbReference type="GO" id="GO:0009279">
    <property type="term" value="C:cell outer membrane"/>
    <property type="evidence" value="ECO:0007669"/>
    <property type="project" value="UniProtKB-SubCell"/>
</dbReference>
<feature type="chain" id="PRO_5017232734" evidence="5">
    <location>
        <begin position="24"/>
        <end position="479"/>
    </location>
</feature>
<dbReference type="SUPFAM" id="SSF53850">
    <property type="entry name" value="Periplasmic binding protein-like II"/>
    <property type="match status" value="1"/>
</dbReference>
<dbReference type="GO" id="GO:0008933">
    <property type="term" value="F:peptidoglycan lytic transglycosylase activity"/>
    <property type="evidence" value="ECO:0007669"/>
    <property type="project" value="InterPro"/>
</dbReference>
<dbReference type="PROSITE" id="PS51257">
    <property type="entry name" value="PROKAR_LIPOPROTEIN"/>
    <property type="match status" value="1"/>
</dbReference>
<dbReference type="RefSeq" id="WP_119350214.1">
    <property type="nucleotide sequence ID" value="NZ_QWET01000008.1"/>
</dbReference>
<dbReference type="Pfam" id="PF01464">
    <property type="entry name" value="SLT"/>
    <property type="match status" value="1"/>
</dbReference>
<keyword evidence="3 5" id="KW-0732">Signal</keyword>
<organism evidence="7 8">
    <name type="scientific">Mariniphaga sediminis</name>
    <dbReference type="NCBI Taxonomy" id="1628158"/>
    <lineage>
        <taxon>Bacteria</taxon>
        <taxon>Pseudomonadati</taxon>
        <taxon>Bacteroidota</taxon>
        <taxon>Bacteroidia</taxon>
        <taxon>Marinilabiliales</taxon>
        <taxon>Prolixibacteraceae</taxon>
        <taxon>Mariniphaga</taxon>
    </lineage>
</organism>
<dbReference type="SUPFAM" id="SSF53955">
    <property type="entry name" value="Lysozyme-like"/>
    <property type="match status" value="1"/>
</dbReference>
<evidence type="ECO:0000256" key="5">
    <source>
        <dbReference type="SAM" id="SignalP"/>
    </source>
</evidence>
<dbReference type="CDD" id="cd01009">
    <property type="entry name" value="PBP2_YfhD_N"/>
    <property type="match status" value="1"/>
</dbReference>
<evidence type="ECO:0000256" key="1">
    <source>
        <dbReference type="ARBA" id="ARBA00004339"/>
    </source>
</evidence>
<evidence type="ECO:0000256" key="4">
    <source>
        <dbReference type="ARBA" id="ARBA00023237"/>
    </source>
</evidence>
<accession>A0A399CZ97</accession>
<dbReference type="PANTHER" id="PTHR35936">
    <property type="entry name" value="MEMBRANE-BOUND LYTIC MUREIN TRANSGLYCOSYLASE F"/>
    <property type="match status" value="1"/>
</dbReference>
<dbReference type="PANTHER" id="PTHR35936:SF19">
    <property type="entry name" value="AMINO-ACID-BINDING PROTEIN YXEM-RELATED"/>
    <property type="match status" value="1"/>
</dbReference>
<evidence type="ECO:0000313" key="8">
    <source>
        <dbReference type="Proteomes" id="UP000266441"/>
    </source>
</evidence>
<dbReference type="Gene3D" id="3.40.190.10">
    <property type="entry name" value="Periplasmic binding protein-like II"/>
    <property type="match status" value="2"/>
</dbReference>
<dbReference type="CDD" id="cd13403">
    <property type="entry name" value="MLTF-like"/>
    <property type="match status" value="1"/>
</dbReference>
<dbReference type="EMBL" id="QWET01000008">
    <property type="protein sequence ID" value="RIH64749.1"/>
    <property type="molecule type" value="Genomic_DNA"/>
</dbReference>
<dbReference type="PROSITE" id="PS00922">
    <property type="entry name" value="TRANSGLYCOSYLASE"/>
    <property type="match status" value="1"/>
</dbReference>
<dbReference type="GO" id="GO:0000270">
    <property type="term" value="P:peptidoglycan metabolic process"/>
    <property type="evidence" value="ECO:0007669"/>
    <property type="project" value="InterPro"/>
</dbReference>
<sequence length="479" mass="55331">MKKYFRFSAILLLLGLLACGRTAEENKGSSGKGGKDGVGSLERIKREGRLRALTTYSGTSYFLYRGQPMGFEYELLKRFADHLGVELEIVVSQNIDNLLNRLNEGDIDLVAHGITITSDRKEKVNFTDYLYLTHQVLVQKKPDNWQRMKWSAVERALVHDAIELIGDTVSVRKNSSYYRRLKNLSREIGGEIVIDTLPGNLSTDEIIKMVVDGKIKYTVADDNIASINASYYHILDIDVPISFSQRIAWAVSPNAPGLLAAANEWLEQMKDEVDYYVIYNKYFRNRHDFRKRVQSDFYSLTNNRISRYDEIIKSNAASIGWDWRLVASLIYQESRFDPKASSWAGAGGLMQLMPSMAEEFSVKNRQDPEQSIKGGMAYLTRLWNNFEMVEDSVQRIKFTMASYNCGYYHVLDARKLAEMNGLDKNRWDGHVDEMILELSYPDNYNKPGIKYGYVRGIEPYTYVEQIFERYEHYRKFIEV</sequence>
<keyword evidence="4" id="KW-0472">Membrane</keyword>
<comment type="similarity">
    <text evidence="2">Belongs to the transglycosylase Slt family.</text>
</comment>
<dbReference type="InterPro" id="IPR008258">
    <property type="entry name" value="Transglycosylase_SLT_dom_1"/>
</dbReference>
<protein>
    <submittedName>
        <fullName evidence="7">Lytic transglycosylase F</fullName>
    </submittedName>
</protein>
<evidence type="ECO:0000313" key="7">
    <source>
        <dbReference type="EMBL" id="RIH64749.1"/>
    </source>
</evidence>